<sequence>MGGLPTQQSTYSHPCRRCTELSAFRDVLHICCWVTTEYELGYGVLCALNCLRLGGYLDSMLLLLATCCCTNSPDLVSCFLLFLSFYNFHYFFLNPLNFYFLVASHH</sequence>
<organism evidence="1">
    <name type="scientific">Trichophyton rubrum CBS 288.86</name>
    <dbReference type="NCBI Taxonomy" id="1215330"/>
    <lineage>
        <taxon>Eukaryota</taxon>
        <taxon>Fungi</taxon>
        <taxon>Dikarya</taxon>
        <taxon>Ascomycota</taxon>
        <taxon>Pezizomycotina</taxon>
        <taxon>Eurotiomycetes</taxon>
        <taxon>Eurotiomycetidae</taxon>
        <taxon>Onygenales</taxon>
        <taxon>Arthrodermataceae</taxon>
        <taxon>Trichophyton</taxon>
    </lineage>
</organism>
<protein>
    <submittedName>
        <fullName evidence="1">Uncharacterized protein</fullName>
    </submittedName>
</protein>
<dbReference type="HOGENOM" id="CLU_2225069_0_0_1"/>
<name>A0A022WDU7_TRIRU</name>
<gene>
    <name evidence="1" type="ORF">H103_01065</name>
</gene>
<reference evidence="1" key="1">
    <citation type="submission" date="2014-02" db="EMBL/GenBank/DDBJ databases">
        <title>The Genome Sequence of Trichophyton rubrum (morphotype fischeri) CBS 288.86.</title>
        <authorList>
            <consortium name="The Broad Institute Genomics Platform"/>
            <person name="Cuomo C.A."/>
            <person name="White T.C."/>
            <person name="Graser Y."/>
            <person name="Martinez-Rossi N."/>
            <person name="Heitman J."/>
            <person name="Young S.K."/>
            <person name="Zeng Q."/>
            <person name="Gargeya S."/>
            <person name="Abouelleil A."/>
            <person name="Alvarado L."/>
            <person name="Chapman S.B."/>
            <person name="Gainer-Dewar J."/>
            <person name="Goldberg J."/>
            <person name="Griggs A."/>
            <person name="Gujja S."/>
            <person name="Hansen M."/>
            <person name="Howarth C."/>
            <person name="Imamovic A."/>
            <person name="Larimer J."/>
            <person name="Martinez D."/>
            <person name="Murphy C."/>
            <person name="Pearson M.D."/>
            <person name="Persinoti G."/>
            <person name="Poon T."/>
            <person name="Priest M."/>
            <person name="Roberts A.D."/>
            <person name="Saif S."/>
            <person name="Shea T.D."/>
            <person name="Sykes S.N."/>
            <person name="Wortman J."/>
            <person name="Nusbaum C."/>
            <person name="Birren B."/>
        </authorList>
    </citation>
    <scope>NUCLEOTIDE SEQUENCE [LARGE SCALE GENOMIC DNA]</scope>
    <source>
        <strain evidence="1">CBS 288.86</strain>
    </source>
</reference>
<proteinExistence type="predicted"/>
<dbReference type="AlphaFoldDB" id="A0A022WDU7"/>
<evidence type="ECO:0000313" key="1">
    <source>
        <dbReference type="EMBL" id="EZF56560.1"/>
    </source>
</evidence>
<dbReference type="Proteomes" id="UP000023758">
    <property type="component" value="Unassembled WGS sequence"/>
</dbReference>
<accession>A0A022WDU7</accession>
<dbReference type="EMBL" id="KK207717">
    <property type="protein sequence ID" value="EZF56560.1"/>
    <property type="molecule type" value="Genomic_DNA"/>
</dbReference>